<proteinExistence type="predicted"/>
<feature type="region of interest" description="Disordered" evidence="1">
    <location>
        <begin position="530"/>
        <end position="551"/>
    </location>
</feature>
<organism evidence="2 3">
    <name type="scientific">Tothia fuscella</name>
    <dbReference type="NCBI Taxonomy" id="1048955"/>
    <lineage>
        <taxon>Eukaryota</taxon>
        <taxon>Fungi</taxon>
        <taxon>Dikarya</taxon>
        <taxon>Ascomycota</taxon>
        <taxon>Pezizomycotina</taxon>
        <taxon>Dothideomycetes</taxon>
        <taxon>Pleosporomycetidae</taxon>
        <taxon>Venturiales</taxon>
        <taxon>Cylindrosympodiaceae</taxon>
        <taxon>Tothia</taxon>
    </lineage>
</organism>
<feature type="region of interest" description="Disordered" evidence="1">
    <location>
        <begin position="316"/>
        <end position="335"/>
    </location>
</feature>
<dbReference type="EMBL" id="MU007050">
    <property type="protein sequence ID" value="KAF2429025.1"/>
    <property type="molecule type" value="Genomic_DNA"/>
</dbReference>
<dbReference type="Proteomes" id="UP000800235">
    <property type="component" value="Unassembled WGS sequence"/>
</dbReference>
<keyword evidence="3" id="KW-1185">Reference proteome</keyword>
<comment type="caution">
    <text evidence="2">The sequence shown here is derived from an EMBL/GenBank/DDBJ whole genome shotgun (WGS) entry which is preliminary data.</text>
</comment>
<name>A0A9P4NNE3_9PEZI</name>
<evidence type="ECO:0000256" key="1">
    <source>
        <dbReference type="SAM" id="MobiDB-lite"/>
    </source>
</evidence>
<gene>
    <name evidence="2" type="ORF">EJ08DRAFT_735224</name>
</gene>
<evidence type="ECO:0000313" key="2">
    <source>
        <dbReference type="EMBL" id="KAF2429025.1"/>
    </source>
</evidence>
<feature type="region of interest" description="Disordered" evidence="1">
    <location>
        <begin position="271"/>
        <end position="294"/>
    </location>
</feature>
<dbReference type="AlphaFoldDB" id="A0A9P4NNE3"/>
<reference evidence="2" key="1">
    <citation type="journal article" date="2020" name="Stud. Mycol.">
        <title>101 Dothideomycetes genomes: a test case for predicting lifestyles and emergence of pathogens.</title>
        <authorList>
            <person name="Haridas S."/>
            <person name="Albert R."/>
            <person name="Binder M."/>
            <person name="Bloem J."/>
            <person name="Labutti K."/>
            <person name="Salamov A."/>
            <person name="Andreopoulos B."/>
            <person name="Baker S."/>
            <person name="Barry K."/>
            <person name="Bills G."/>
            <person name="Bluhm B."/>
            <person name="Cannon C."/>
            <person name="Castanera R."/>
            <person name="Culley D."/>
            <person name="Daum C."/>
            <person name="Ezra D."/>
            <person name="Gonzalez J."/>
            <person name="Henrissat B."/>
            <person name="Kuo A."/>
            <person name="Liang C."/>
            <person name="Lipzen A."/>
            <person name="Lutzoni F."/>
            <person name="Magnuson J."/>
            <person name="Mondo S."/>
            <person name="Nolan M."/>
            <person name="Ohm R."/>
            <person name="Pangilinan J."/>
            <person name="Park H.-J."/>
            <person name="Ramirez L."/>
            <person name="Alfaro M."/>
            <person name="Sun H."/>
            <person name="Tritt A."/>
            <person name="Yoshinaga Y."/>
            <person name="Zwiers L.-H."/>
            <person name="Turgeon B."/>
            <person name="Goodwin S."/>
            <person name="Spatafora J."/>
            <person name="Crous P."/>
            <person name="Grigoriev I."/>
        </authorList>
    </citation>
    <scope>NUCLEOTIDE SEQUENCE</scope>
    <source>
        <strain evidence="2">CBS 130266</strain>
    </source>
</reference>
<accession>A0A9P4NNE3</accession>
<feature type="compositionally biased region" description="Low complexity" evidence="1">
    <location>
        <begin position="316"/>
        <end position="332"/>
    </location>
</feature>
<feature type="compositionally biased region" description="Polar residues" evidence="1">
    <location>
        <begin position="343"/>
        <end position="370"/>
    </location>
</feature>
<feature type="compositionally biased region" description="Basic residues" evidence="1">
    <location>
        <begin position="419"/>
        <end position="437"/>
    </location>
</feature>
<sequence>MAANIGNPPPADVQQYYVPTHFSSVNAANARGLQIMQQIQSGTVHENSLPDESSMIFLPQVVNFPTKTDSDGDPVESQWADNDGEYYIQRDVQFLPDEIPYHAPRWKIDLWLSLGCDLKDICDHITMTDCKRCKFNPRSTDRHELWNALNNKLTNFRKKEGGGLRILKDNTNAGARMGSVMQAVFFGREMGREKYRRLPLTWDQIFRNTRWLVDGANPIMYQPRTNAPRPAPEMRSIPPKVIGWLRYHVANLQLPSDEDFYLRHPNERPQGYIGIPTAHGGNPLPPGQGQPATAGQIFAHPLWSTIGLTTTLMAQNPQAATPNPAPSTTQATRSRTANQKLTFSNSASASSQVDGGSNLEPTLPQQSAVNTRKRKKRVTFVDSDDDEDLLDPTPPPKRKSWPIIIDSDDDEDVIDLPPPRKRTKVMKKGKASQKHQSYRFGSLSHEDNELFDQFDHLRESIAKPSDHESTSTNRDSNTDPLLIDGQYSYFDSYDQWGFRDGHQRFGLTAADVLRDPSLYDKWASEAVQDPNGIRDTEVPQNPEVIDLEAEV</sequence>
<feature type="region of interest" description="Disordered" evidence="1">
    <location>
        <begin position="343"/>
        <end position="437"/>
    </location>
</feature>
<evidence type="ECO:0000313" key="3">
    <source>
        <dbReference type="Proteomes" id="UP000800235"/>
    </source>
</evidence>
<protein>
    <submittedName>
        <fullName evidence="2">Uncharacterized protein</fullName>
    </submittedName>
</protein>